<feature type="region of interest" description="Disordered" evidence="2">
    <location>
        <begin position="197"/>
        <end position="222"/>
    </location>
</feature>
<feature type="domain" description="Glutamine amidotransferase type-2" evidence="3">
    <location>
        <begin position="2"/>
        <end position="274"/>
    </location>
</feature>
<proteinExistence type="predicted"/>
<evidence type="ECO:0000313" key="5">
    <source>
        <dbReference type="Proteomes" id="UP000247811"/>
    </source>
</evidence>
<dbReference type="EMBL" id="QJJS01000020">
    <property type="protein sequence ID" value="PXW93409.1"/>
    <property type="molecule type" value="Genomic_DNA"/>
</dbReference>
<dbReference type="RefSeq" id="WP_110402112.1">
    <property type="nucleotide sequence ID" value="NZ_QJJS01000020.1"/>
</dbReference>
<comment type="caution">
    <text evidence="4">The sequence shown here is derived from an EMBL/GenBank/DDBJ whole genome shotgun (WGS) entry which is preliminary data.</text>
</comment>
<dbReference type="AlphaFoldDB" id="A0A318GVC8"/>
<dbReference type="SUPFAM" id="SSF56235">
    <property type="entry name" value="N-terminal nucleophile aminohydrolases (Ntn hydrolases)"/>
    <property type="match status" value="1"/>
</dbReference>
<sequence length="274" mass="30361">MCQLFAMNSSRPVTVNAALGAFTDRGGRTGDHVDGWGIAFHEGRRSRVFLDDRRACDSALAAFLGLYPIQATTVIAHVRKATHGQPDLVNCHPFQREWRGRLWSFSHNGKLVDYQPVLSGDYLPVGETDSERAFCWLMEQLRQRLPGRGSPRWQEVAPVLAELATAIGQHGEFNFTLTDGEALYALGATRLAWTQQPAPLHVLPRSGEGDRPGPGRPPRGPQRIVQVATEPLSHGDRWQVFTPGELKVFTRGEAIWSRQLDLPRPQPHPAALAA</sequence>
<dbReference type="PROSITE" id="PS51278">
    <property type="entry name" value="GATASE_TYPE_2"/>
    <property type="match status" value="1"/>
</dbReference>
<evidence type="ECO:0000259" key="3">
    <source>
        <dbReference type="PROSITE" id="PS51278"/>
    </source>
</evidence>
<evidence type="ECO:0000256" key="1">
    <source>
        <dbReference type="ARBA" id="ARBA00022962"/>
    </source>
</evidence>
<keyword evidence="1 4" id="KW-0315">Glutamine amidotransferase</keyword>
<dbReference type="OrthoDB" id="321954at2"/>
<dbReference type="Pfam" id="PF13230">
    <property type="entry name" value="GATase_4"/>
    <property type="match status" value="1"/>
</dbReference>
<name>A0A318GVC8_9BURK</name>
<accession>A0A318GVC8</accession>
<evidence type="ECO:0000256" key="2">
    <source>
        <dbReference type="SAM" id="MobiDB-lite"/>
    </source>
</evidence>
<dbReference type="GO" id="GO:0016740">
    <property type="term" value="F:transferase activity"/>
    <property type="evidence" value="ECO:0007669"/>
    <property type="project" value="UniProtKB-KW"/>
</dbReference>
<dbReference type="PANTHER" id="PTHR42824:SF1">
    <property type="entry name" value="GLUTAMINE AMIDOTRANSFERASE YAFJ-RELATED"/>
    <property type="match status" value="1"/>
</dbReference>
<keyword evidence="5" id="KW-1185">Reference proteome</keyword>
<dbReference type="Gene3D" id="3.60.20.10">
    <property type="entry name" value="Glutamine Phosphoribosylpyrophosphate, subunit 1, domain 1"/>
    <property type="match status" value="1"/>
</dbReference>
<dbReference type="InterPro" id="IPR017932">
    <property type="entry name" value="GATase_2_dom"/>
</dbReference>
<dbReference type="CDD" id="cd01908">
    <property type="entry name" value="YafJ"/>
    <property type="match status" value="1"/>
</dbReference>
<dbReference type="PANTHER" id="PTHR42824">
    <property type="entry name" value="GLUTAMINE AMIDOTRANSFERASE"/>
    <property type="match status" value="1"/>
</dbReference>
<dbReference type="InterPro" id="IPR026869">
    <property type="entry name" value="EgtC-like"/>
</dbReference>
<dbReference type="InterPro" id="IPR029055">
    <property type="entry name" value="Ntn_hydrolases_N"/>
</dbReference>
<gene>
    <name evidence="4" type="ORF">C7444_12061</name>
</gene>
<reference evidence="4 5" key="1">
    <citation type="submission" date="2018-05" db="EMBL/GenBank/DDBJ databases">
        <title>Genomic Encyclopedia of Type Strains, Phase IV (KMG-IV): sequencing the most valuable type-strain genomes for metagenomic binning, comparative biology and taxonomic classification.</title>
        <authorList>
            <person name="Goeker M."/>
        </authorList>
    </citation>
    <scope>NUCLEOTIDE SEQUENCE [LARGE SCALE GENOMIC DNA]</scope>
    <source>
        <strain evidence="4 5">DSM 566</strain>
    </source>
</reference>
<dbReference type="Proteomes" id="UP000247811">
    <property type="component" value="Unassembled WGS sequence"/>
</dbReference>
<organism evidence="4 5">
    <name type="scientific">Sphaerotilus hippei</name>
    <dbReference type="NCBI Taxonomy" id="744406"/>
    <lineage>
        <taxon>Bacteria</taxon>
        <taxon>Pseudomonadati</taxon>
        <taxon>Pseudomonadota</taxon>
        <taxon>Betaproteobacteria</taxon>
        <taxon>Burkholderiales</taxon>
        <taxon>Sphaerotilaceae</taxon>
        <taxon>Sphaerotilus</taxon>
    </lineage>
</organism>
<protein>
    <submittedName>
        <fullName evidence="4">Glutamine amidotransferase</fullName>
    </submittedName>
</protein>
<keyword evidence="4" id="KW-0808">Transferase</keyword>
<evidence type="ECO:0000313" key="4">
    <source>
        <dbReference type="EMBL" id="PXW93409.1"/>
    </source>
</evidence>